<dbReference type="EMBL" id="AUPL01006335">
    <property type="protein sequence ID" value="ESL05998.1"/>
    <property type="molecule type" value="Genomic_DNA"/>
</dbReference>
<dbReference type="OrthoDB" id="250498at2759"/>
<proteinExistence type="predicted"/>
<dbReference type="VEuPathDB" id="TriTrypDB:TRSC58_06335"/>
<gene>
    <name evidence="3" type="ORF">TRSC58_06335</name>
</gene>
<sequence length="662" mass="74034">MLKCLCRRCLWSFFSAPSLYVSGNSLRTHSWACALLFVVMTFSVHMMAAAKGPSLTLRLQQLYKRVMVAVEECARVDYQHALHSKLMMEVAQQYSGILGEAASSTAVPDSAVVMDEALRVASRLLAFDSHGGHGTSTARETGDAFIGYVLEGIEQLVKLFPGNHDLPLPKPSREELIAVVRLLLFPVAQQRSERDPTASFNLQTLCSADVVAEVSLSSHAWRDRRLVCARLLTERGLPRCRDVEELLSSSCVYGGMLQKFLLETIQEEFTVMRRHASGSLTVVGDLTDVFGDEAGRSSSSSDANRFFYYAVLSVSTCGVPTRSGRSASTSSNFSTGCDTPRSRHTGDDHAWQMRSVKWRSGTIQRLACQKSVAVLWALTTLASLGTGMTHHEEAASQELYDQTSDFVDFVGDLVSVCAVVVRPFLTEHLELMQQISQEAFPVLSHPQAMRGMLQNINEDVASYCRYKDVVQRFLSRWDPAFARTSLLPTTSNDASFASPRETRETGKKRHEEEEKEVLVQGNTALGVDIEKKTTPQWEPVAPALAVHLALPIADNVELEVPEVVSLFTEVKQFREAEREVLWTHWAHLREKNTTLAAAVARMQQRLNSALESRAMFSSLGKASRKDFEREWENQISQRLLKLQQAMRRVQRRQGEQMSLLHK</sequence>
<feature type="region of interest" description="Disordered" evidence="1">
    <location>
        <begin position="492"/>
        <end position="517"/>
    </location>
</feature>
<evidence type="ECO:0000313" key="3">
    <source>
        <dbReference type="EMBL" id="ESL05998.1"/>
    </source>
</evidence>
<dbReference type="AlphaFoldDB" id="A0A061IST6"/>
<dbReference type="Proteomes" id="UP000031737">
    <property type="component" value="Unassembled WGS sequence"/>
</dbReference>
<reference evidence="3 4" key="1">
    <citation type="submission" date="2013-07" db="EMBL/GenBank/DDBJ databases">
        <authorList>
            <person name="Stoco P.H."/>
            <person name="Wagner G."/>
            <person name="Gerber A."/>
            <person name="Zaha A."/>
            <person name="Thompson C."/>
            <person name="Bartholomeu D.C."/>
            <person name="Luckemeyer D.D."/>
            <person name="Bahia D."/>
            <person name="Loreto E."/>
            <person name="Prestes E.B."/>
            <person name="Lima F.M."/>
            <person name="Rodrigues-Luiz G."/>
            <person name="Vallejo G.A."/>
            <person name="Filho J.F."/>
            <person name="Monteiro K.M."/>
            <person name="Tyler K.M."/>
            <person name="de Almeida L.G."/>
            <person name="Ortiz M.F."/>
            <person name="Siervo M.A."/>
            <person name="de Moraes M.H."/>
            <person name="Cunha O.L."/>
            <person name="Mendonca-Neto R."/>
            <person name="Silva R."/>
            <person name="Teixeira S.M."/>
            <person name="Murta S.M."/>
            <person name="Sincero T.C."/>
            <person name="Mendes T.A."/>
            <person name="Urmenyi T.P."/>
            <person name="Silva V.G."/>
            <person name="da Rocha W.D."/>
            <person name="Andersson B."/>
            <person name="Romanha A.J."/>
            <person name="Steindel M."/>
            <person name="de Vasconcelos A.T."/>
            <person name="Grisard E.C."/>
        </authorList>
    </citation>
    <scope>NUCLEOTIDE SEQUENCE [LARGE SCALE GENOMIC DNA]</scope>
    <source>
        <strain evidence="3 4">SC58</strain>
    </source>
</reference>
<protein>
    <submittedName>
        <fullName evidence="3">Uncharacterized protein</fullName>
    </submittedName>
</protein>
<keyword evidence="2" id="KW-0472">Membrane</keyword>
<name>A0A061IST6_TRYRA</name>
<keyword evidence="2" id="KW-0812">Transmembrane</keyword>
<feature type="transmembrane region" description="Helical" evidence="2">
    <location>
        <begin position="29"/>
        <end position="50"/>
    </location>
</feature>
<keyword evidence="2" id="KW-1133">Transmembrane helix</keyword>
<evidence type="ECO:0000256" key="2">
    <source>
        <dbReference type="SAM" id="Phobius"/>
    </source>
</evidence>
<organism evidence="3 4">
    <name type="scientific">Trypanosoma rangeli SC58</name>
    <dbReference type="NCBI Taxonomy" id="429131"/>
    <lineage>
        <taxon>Eukaryota</taxon>
        <taxon>Discoba</taxon>
        <taxon>Euglenozoa</taxon>
        <taxon>Kinetoplastea</taxon>
        <taxon>Metakinetoplastina</taxon>
        <taxon>Trypanosomatida</taxon>
        <taxon>Trypanosomatidae</taxon>
        <taxon>Trypanosoma</taxon>
        <taxon>Herpetosoma</taxon>
    </lineage>
</organism>
<feature type="compositionally biased region" description="Basic and acidic residues" evidence="1">
    <location>
        <begin position="500"/>
        <end position="512"/>
    </location>
</feature>
<evidence type="ECO:0000313" key="4">
    <source>
        <dbReference type="Proteomes" id="UP000031737"/>
    </source>
</evidence>
<keyword evidence="4" id="KW-1185">Reference proteome</keyword>
<comment type="caution">
    <text evidence="3">The sequence shown here is derived from an EMBL/GenBank/DDBJ whole genome shotgun (WGS) entry which is preliminary data.</text>
</comment>
<evidence type="ECO:0000256" key="1">
    <source>
        <dbReference type="SAM" id="MobiDB-lite"/>
    </source>
</evidence>
<accession>A0A061IST6</accession>